<dbReference type="OrthoDB" id="5132737at2759"/>
<evidence type="ECO:0000259" key="1">
    <source>
        <dbReference type="Pfam" id="PF25545"/>
    </source>
</evidence>
<dbReference type="EMBL" id="KV875107">
    <property type="protein sequence ID" value="OIW23384.1"/>
    <property type="molecule type" value="Genomic_DNA"/>
</dbReference>
<keyword evidence="3" id="KW-1185">Reference proteome</keyword>
<dbReference type="InParanoid" id="A0A1J7J0I8"/>
<proteinExistence type="predicted"/>
<accession>A0A1J7J0I8</accession>
<dbReference type="Pfam" id="PF25545">
    <property type="entry name" value="DUF7924"/>
    <property type="match status" value="1"/>
</dbReference>
<sequence length="234" mass="25824">MGRIASCVGNKDGYMASEFPDVPALIYRRCGEDVNIVKEYPNPEIWKNCGEEVSQDSEYIHGAASGCKFAHKVDRSQFLDTTTKAAWEIIVHLWEGVARPYPSLFDDDIVEALATTSTLGTGLIVPSTETSLLRADKTNVLQPSRRKPGRQPPPARLLVDRHDAFIADQLDRMPSYMGSFLAGEQTLFIVAPYMHFPFLACEAESGPAGNNVAGRQNTDSMTLAVHPLSRPWVL</sequence>
<organism evidence="2 3">
    <name type="scientific">Coniochaeta ligniaria NRRL 30616</name>
    <dbReference type="NCBI Taxonomy" id="1408157"/>
    <lineage>
        <taxon>Eukaryota</taxon>
        <taxon>Fungi</taxon>
        <taxon>Dikarya</taxon>
        <taxon>Ascomycota</taxon>
        <taxon>Pezizomycotina</taxon>
        <taxon>Sordariomycetes</taxon>
        <taxon>Sordariomycetidae</taxon>
        <taxon>Coniochaetales</taxon>
        <taxon>Coniochaetaceae</taxon>
        <taxon>Coniochaeta</taxon>
    </lineage>
</organism>
<gene>
    <name evidence="2" type="ORF">CONLIGDRAFT_649895</name>
</gene>
<evidence type="ECO:0000313" key="2">
    <source>
        <dbReference type="EMBL" id="OIW23384.1"/>
    </source>
</evidence>
<dbReference type="STRING" id="1408157.A0A1J7J0I8"/>
<dbReference type="InterPro" id="IPR057684">
    <property type="entry name" value="DUF7924"/>
</dbReference>
<feature type="domain" description="DUF7924" evidence="1">
    <location>
        <begin position="140"/>
        <end position="226"/>
    </location>
</feature>
<dbReference type="AlphaFoldDB" id="A0A1J7J0I8"/>
<dbReference type="Proteomes" id="UP000182658">
    <property type="component" value="Unassembled WGS sequence"/>
</dbReference>
<reference evidence="2 3" key="1">
    <citation type="submission" date="2016-10" db="EMBL/GenBank/DDBJ databases">
        <title>Draft genome sequence of Coniochaeta ligniaria NRRL30616, a lignocellulolytic fungus for bioabatement of inhibitors in plant biomass hydrolysates.</title>
        <authorList>
            <consortium name="DOE Joint Genome Institute"/>
            <person name="Jimenez D.J."/>
            <person name="Hector R.E."/>
            <person name="Riley R."/>
            <person name="Sun H."/>
            <person name="Grigoriev I.V."/>
            <person name="Van Elsas J.D."/>
            <person name="Nichols N.N."/>
        </authorList>
    </citation>
    <scope>NUCLEOTIDE SEQUENCE [LARGE SCALE GENOMIC DNA]</scope>
    <source>
        <strain evidence="2 3">NRRL 30616</strain>
    </source>
</reference>
<name>A0A1J7J0I8_9PEZI</name>
<protein>
    <recommendedName>
        <fullName evidence="1">DUF7924 domain-containing protein</fullName>
    </recommendedName>
</protein>
<evidence type="ECO:0000313" key="3">
    <source>
        <dbReference type="Proteomes" id="UP000182658"/>
    </source>
</evidence>